<reference evidence="2 3" key="1">
    <citation type="submission" date="2019-03" db="EMBL/GenBank/DDBJ databases">
        <title>Genomic Encyclopedia of Type Strains, Phase IV (KMG-IV): sequencing the most valuable type-strain genomes for metagenomic binning, comparative biology and taxonomic classification.</title>
        <authorList>
            <person name="Goeker M."/>
        </authorList>
    </citation>
    <scope>NUCLEOTIDE SEQUENCE [LARGE SCALE GENOMIC DNA]</scope>
    <source>
        <strain evidence="2 3">JA181</strain>
    </source>
</reference>
<name>A0A4R8G7M4_9RHOB</name>
<dbReference type="AlphaFoldDB" id="A0A4R8G7M4"/>
<dbReference type="EMBL" id="JAESIL010000019">
    <property type="protein sequence ID" value="MBL3577794.1"/>
    <property type="molecule type" value="Genomic_DNA"/>
</dbReference>
<accession>A0A4R8G7M4</accession>
<evidence type="ECO:0000313" key="3">
    <source>
        <dbReference type="Proteomes" id="UP000295484"/>
    </source>
</evidence>
<dbReference type="EMBL" id="SOEB01000003">
    <property type="protein sequence ID" value="TDX32632.1"/>
    <property type="molecule type" value="Genomic_DNA"/>
</dbReference>
<evidence type="ECO:0000313" key="1">
    <source>
        <dbReference type="EMBL" id="MBL3577794.1"/>
    </source>
</evidence>
<evidence type="ECO:0000313" key="4">
    <source>
        <dbReference type="Proteomes" id="UP000635853"/>
    </source>
</evidence>
<reference evidence="4" key="2">
    <citation type="submission" date="2021-01" db="EMBL/GenBank/DDBJ databases">
        <title>Draft genomes of Rhodovulum sulfidophilum.</title>
        <authorList>
            <person name="Guzman M.S."/>
        </authorList>
    </citation>
    <scope>NUCLEOTIDE SEQUENCE [LARGE SCALE GENOMIC DNA]</scope>
    <source>
        <strain evidence="4">AB19</strain>
    </source>
</reference>
<dbReference type="Proteomes" id="UP000295484">
    <property type="component" value="Unassembled WGS sequence"/>
</dbReference>
<dbReference type="Proteomes" id="UP000635853">
    <property type="component" value="Unassembled WGS sequence"/>
</dbReference>
<gene>
    <name evidence="2" type="ORF">EV657_103204</name>
    <name evidence="1" type="ORF">JMJ92_06420</name>
</gene>
<comment type="caution">
    <text evidence="2">The sequence shown here is derived from an EMBL/GenBank/DDBJ whole genome shotgun (WGS) entry which is preliminary data.</text>
</comment>
<protein>
    <recommendedName>
        <fullName evidence="5">Transposase</fullName>
    </recommendedName>
</protein>
<sequence length="71" mass="7669">MSLEPRGTSQIKQWKDRLLESVADLFDDKPGSKEPEIDVTSLRAKTGQLTLETGFLGGALAKAGLLPSARK</sequence>
<organism evidence="2 3">
    <name type="scientific">Rhodovulum visakhapatnamense</name>
    <dbReference type="NCBI Taxonomy" id="364297"/>
    <lineage>
        <taxon>Bacteria</taxon>
        <taxon>Pseudomonadati</taxon>
        <taxon>Pseudomonadota</taxon>
        <taxon>Alphaproteobacteria</taxon>
        <taxon>Rhodobacterales</taxon>
        <taxon>Paracoccaceae</taxon>
        <taxon>Rhodovulum</taxon>
    </lineage>
</organism>
<evidence type="ECO:0000313" key="2">
    <source>
        <dbReference type="EMBL" id="TDX32632.1"/>
    </source>
</evidence>
<proteinExistence type="predicted"/>
<evidence type="ECO:0008006" key="5">
    <source>
        <dbReference type="Google" id="ProtNLM"/>
    </source>
</evidence>
<keyword evidence="4" id="KW-1185">Reference proteome</keyword>
<reference evidence="1" key="3">
    <citation type="submission" date="2021-01" db="EMBL/GenBank/DDBJ databases">
        <authorList>
            <person name="Guzman M.S."/>
        </authorList>
    </citation>
    <scope>NUCLEOTIDE SEQUENCE</scope>
    <source>
        <strain evidence="1">AB19</strain>
    </source>
</reference>